<proteinExistence type="predicted"/>
<dbReference type="EMBL" id="CP115965">
    <property type="protein sequence ID" value="WZX00185.1"/>
    <property type="molecule type" value="Genomic_DNA"/>
</dbReference>
<dbReference type="NCBIfam" id="NF008528">
    <property type="entry name" value="PRK11463.1-2"/>
    <property type="match status" value="1"/>
</dbReference>
<dbReference type="Proteomes" id="UP001434337">
    <property type="component" value="Chromosome"/>
</dbReference>
<evidence type="ECO:0000256" key="2">
    <source>
        <dbReference type="SAM" id="Phobius"/>
    </source>
</evidence>
<keyword evidence="4" id="KW-1185">Reference proteome</keyword>
<feature type="transmembrane region" description="Helical" evidence="2">
    <location>
        <begin position="31"/>
        <end position="49"/>
    </location>
</feature>
<reference evidence="3 4" key="1">
    <citation type="journal article" date="2023" name="Environ Microbiome">
        <title>A coral-associated actinobacterium mitigates coral bleaching under heat stress.</title>
        <authorList>
            <person name="Li J."/>
            <person name="Zou Y."/>
            <person name="Li Q."/>
            <person name="Zhang J."/>
            <person name="Bourne D.G."/>
            <person name="Lyu Y."/>
            <person name="Liu C."/>
            <person name="Zhang S."/>
        </authorList>
    </citation>
    <scope>NUCLEOTIDE SEQUENCE [LARGE SCALE GENOMIC DNA]</scope>
    <source>
        <strain evidence="3 4">SCSIO 13291</strain>
    </source>
</reference>
<dbReference type="PANTHER" id="PTHR35335">
    <property type="entry name" value="UPF0716 PROTEIN FXSA"/>
    <property type="match status" value="1"/>
</dbReference>
<keyword evidence="2" id="KW-0812">Transmembrane</keyword>
<feature type="transmembrane region" description="Helical" evidence="2">
    <location>
        <begin position="78"/>
        <end position="105"/>
    </location>
</feature>
<sequence>MSRFWLVVAALLGGAVLEIAVLWWLADTIGAGWTLLVLVISAVVGVLLFRREGVRTFASLLQAPPEPDQIGQRVTDTFLVMLGGLLLLLPGLISDVLGLMCLVPFTRAIARRGVQALVGQLTRPYRDRADLIDLHLRPDTVVPGQTVSGESTGNGGGATAADDRTHRPRPDDPTVIRGEIEP</sequence>
<evidence type="ECO:0000313" key="4">
    <source>
        <dbReference type="Proteomes" id="UP001434337"/>
    </source>
</evidence>
<organism evidence="3 4">
    <name type="scientific">Propioniciclava soli</name>
    <dbReference type="NCBI Taxonomy" id="2775081"/>
    <lineage>
        <taxon>Bacteria</taxon>
        <taxon>Bacillati</taxon>
        <taxon>Actinomycetota</taxon>
        <taxon>Actinomycetes</taxon>
        <taxon>Propionibacteriales</taxon>
        <taxon>Propionibacteriaceae</taxon>
        <taxon>Propioniciclava</taxon>
    </lineage>
</organism>
<keyword evidence="2" id="KW-1133">Transmembrane helix</keyword>
<name>A0ABZ3CDT2_9ACTN</name>
<evidence type="ECO:0000256" key="1">
    <source>
        <dbReference type="SAM" id="MobiDB-lite"/>
    </source>
</evidence>
<feature type="transmembrane region" description="Helical" evidence="2">
    <location>
        <begin position="5"/>
        <end position="25"/>
    </location>
</feature>
<gene>
    <name evidence="3" type="ORF">PCC79_08385</name>
</gene>
<keyword evidence="2" id="KW-0472">Membrane</keyword>
<accession>A0ABZ3CDT2</accession>
<evidence type="ECO:0000313" key="3">
    <source>
        <dbReference type="EMBL" id="WZX00185.1"/>
    </source>
</evidence>
<protein>
    <submittedName>
        <fullName evidence="3">FxsA family protein</fullName>
    </submittedName>
</protein>
<feature type="compositionally biased region" description="Basic and acidic residues" evidence="1">
    <location>
        <begin position="161"/>
        <end position="182"/>
    </location>
</feature>
<feature type="region of interest" description="Disordered" evidence="1">
    <location>
        <begin position="141"/>
        <end position="182"/>
    </location>
</feature>
<dbReference type="PANTHER" id="PTHR35335:SF1">
    <property type="entry name" value="UPF0716 PROTEIN FXSA"/>
    <property type="match status" value="1"/>
</dbReference>
<dbReference type="RefSeq" id="WP_232547945.1">
    <property type="nucleotide sequence ID" value="NZ_CP115965.1"/>
</dbReference>
<dbReference type="Pfam" id="PF04186">
    <property type="entry name" value="FxsA"/>
    <property type="match status" value="1"/>
</dbReference>
<dbReference type="InterPro" id="IPR007313">
    <property type="entry name" value="FxsA"/>
</dbReference>